<feature type="region of interest" description="Disordered" evidence="1">
    <location>
        <begin position="1183"/>
        <end position="1298"/>
    </location>
</feature>
<feature type="compositionally biased region" description="Low complexity" evidence="1">
    <location>
        <begin position="930"/>
        <end position="956"/>
    </location>
</feature>
<name>A0A0F7V992_TOXGV</name>
<feature type="compositionally biased region" description="Basic and acidic residues" evidence="1">
    <location>
        <begin position="608"/>
        <end position="618"/>
    </location>
</feature>
<gene>
    <name evidence="2" type="ORF">BN1205_094350</name>
</gene>
<feature type="region of interest" description="Disordered" evidence="1">
    <location>
        <begin position="930"/>
        <end position="964"/>
    </location>
</feature>
<reference evidence="2" key="1">
    <citation type="journal article" date="2015" name="PLoS ONE">
        <title>Comprehensive Evaluation of Toxoplasma gondii VEG and Neospora caninum LIV Genomes with Tachyzoite Stage Transcriptome and Proteome Defines Novel Transcript Features.</title>
        <authorList>
            <person name="Ramaprasad A."/>
            <person name="Mourier T."/>
            <person name="Naeem R."/>
            <person name="Malas T.B."/>
            <person name="Moussa E."/>
            <person name="Panigrahi A."/>
            <person name="Vermont S.J."/>
            <person name="Otto T.D."/>
            <person name="Wastling J."/>
            <person name="Pain A."/>
        </authorList>
    </citation>
    <scope>NUCLEOTIDE SEQUENCE</scope>
    <source>
        <strain evidence="2">VEG</strain>
    </source>
</reference>
<organism evidence="2">
    <name type="scientific">Toxoplasma gondii (strain ATCC 50861 / VEG)</name>
    <dbReference type="NCBI Taxonomy" id="432359"/>
    <lineage>
        <taxon>Eukaryota</taxon>
        <taxon>Sar</taxon>
        <taxon>Alveolata</taxon>
        <taxon>Apicomplexa</taxon>
        <taxon>Conoidasida</taxon>
        <taxon>Coccidia</taxon>
        <taxon>Eucoccidiorida</taxon>
        <taxon>Eimeriorina</taxon>
        <taxon>Sarcocystidae</taxon>
        <taxon>Toxoplasma</taxon>
    </lineage>
</organism>
<feature type="region of interest" description="Disordered" evidence="1">
    <location>
        <begin position="732"/>
        <end position="824"/>
    </location>
</feature>
<dbReference type="InterPro" id="IPR040371">
    <property type="entry name" value="RMC1"/>
</dbReference>
<dbReference type="PANTHER" id="PTHR12897:SF4">
    <property type="entry name" value="REGULATOR OF MON1-CCZ1 COMPLEX"/>
    <property type="match status" value="1"/>
</dbReference>
<feature type="compositionally biased region" description="Basic and acidic residues" evidence="1">
    <location>
        <begin position="1248"/>
        <end position="1282"/>
    </location>
</feature>
<evidence type="ECO:0000256" key="1">
    <source>
        <dbReference type="SAM" id="MobiDB-lite"/>
    </source>
</evidence>
<evidence type="ECO:0008006" key="3">
    <source>
        <dbReference type="Google" id="ProtNLM"/>
    </source>
</evidence>
<feature type="region of interest" description="Disordered" evidence="1">
    <location>
        <begin position="1"/>
        <end position="64"/>
    </location>
</feature>
<accession>A0A0F7V992</accession>
<feature type="compositionally biased region" description="Basic and acidic residues" evidence="1">
    <location>
        <begin position="1214"/>
        <end position="1237"/>
    </location>
</feature>
<dbReference type="GO" id="GO:0031902">
    <property type="term" value="C:late endosome membrane"/>
    <property type="evidence" value="ECO:0007669"/>
    <property type="project" value="TreeGrafter"/>
</dbReference>
<sequence length="1358" mass="146232">MATTEVHFSGDPPSPPAPASSVSSSWESYTDFPSSNQCRDDPCRSSDSSGTGIGHLEYSARKPPPPLTEAELRYYAALPPVYLQPPIYSWTPPVRTRSSPLQFTQQRVLFDEVHRKIIHQQVGCPPAALPSSLAAQLGPVERDLSPPSTVSEAGEPQAFPGQAPFLRAAAQSPASVVGGAHTPQAPGSCSFLVCVDARESHSNREREPTVVDLADTAKTKGSDAVIPFNKGLASILRFSPCGRYLLYVAPPTQPSSSSSTGAAAPACVSLSPGGAGARAEAGAAASGTETRPEVGLETLHEEVEIGVVDTVAPQAEPVVLLPLDGAGGGETGKDNRNGGGILQAFWLPSLVPAETEANICVITRQAVEIFTFVFEPPSVRRVRRLPQACSLAWAVLCPFPNASNSAFPAPVSGSSAAASRARGPTRSCIAGTRRPAVAGAFVLAVAARALQPFLLKWNENGTPGVQTLAKLPKIELNLPQWQTLQQQEVHFLLVYGVVYCVHVDQAAGRISMRTLTGLLQPDIVLDCLQPGPMEVSVVDNLILVHHQRLRSTLIFDICDYPSLPTAPFSVSLSSSVSSSRAAKTVRAVTPLVHHSVVGNGPSPAFEESEGRVSEEHGGRVSHPKRSVSQQLDDVELQTVDFEKARFVGGEFVMDEEGGRMYILALNHDVLMHLLLLERQSLSFALQVMQQRSGCRRHVLRLLQHAFRLHTPLSDLSPALMLVNQRYRSAVETVPQEEVSFPGRSRAADFSPDSRGPLKYGGASRRDGSAASAAQPAGREAAGKSEAVGALGRRAGPGEATAAREGAKAREAESASGKGRKTDEGKTRVTVERLIAWVGDATIVTERDIVLSVLYPYVVETLDLPPGQLLLEAAFDLPAGTASSLSCALCRKISSSVLRPSSALSVPCGCPGKFCGAISRSHEGRAFVGWRRGTGSRSGSWESEEPSASPAPSAVGGERPETSSEDSGAFFISGVTACSSEIPYVLSAALEYMRLLLSQQVLPHRVLQTFIFDACVFFKRGDILRQLLQYHVLLDSPGMLKRLYLVWQQLRMRRRRCLACAKDERWTRQTCLDMALRQRDWGTIVEILIELKQYTRVVPLLQRYAVSYYPLRDFLRAVAADVEAQQTHPGLLQHILACVRAWVKEASVSASGLAIPNLTDCSLWLPRDLTAVAAPKQFPASLLQDFSEKHAPRSTSTTELPGEARASRWGGGESTEARGGGEQKRESFDGDGEQKHLQAGEAGETDEGNVEHGRDAREEGEKKGSGDEKVSRVEGEEPGKGDSDEGFGFEGDERRREALEHVDWEEIGEVSAAIVEGSEISDSEHSADAMFSFESHHHLVVTALGDPQYDEARNVHFSA</sequence>
<dbReference type="GO" id="GO:0035658">
    <property type="term" value="C:Mon1-Ccz1 complex"/>
    <property type="evidence" value="ECO:0007669"/>
    <property type="project" value="InterPro"/>
</dbReference>
<dbReference type="EMBL" id="LN714501">
    <property type="protein sequence ID" value="CEL77328.1"/>
    <property type="molecule type" value="Genomic_DNA"/>
</dbReference>
<feature type="region of interest" description="Disordered" evidence="1">
    <location>
        <begin position="599"/>
        <end position="627"/>
    </location>
</feature>
<dbReference type="GO" id="GO:0010506">
    <property type="term" value="P:regulation of autophagy"/>
    <property type="evidence" value="ECO:0007669"/>
    <property type="project" value="InterPro"/>
</dbReference>
<feature type="compositionally biased region" description="Polar residues" evidence="1">
    <location>
        <begin position="26"/>
        <end position="37"/>
    </location>
</feature>
<evidence type="ECO:0000313" key="2">
    <source>
        <dbReference type="EMBL" id="CEL77328.1"/>
    </source>
</evidence>
<dbReference type="PANTHER" id="PTHR12897">
    <property type="entry name" value="COLON CANCER-ASSOCIATED PROTEIN MIC1"/>
    <property type="match status" value="1"/>
</dbReference>
<proteinExistence type="predicted"/>
<protein>
    <recommendedName>
        <fullName evidence="3">Mic1 domain-containing protein</fullName>
    </recommendedName>
</protein>
<dbReference type="GO" id="GO:0005765">
    <property type="term" value="C:lysosomal membrane"/>
    <property type="evidence" value="ECO:0007669"/>
    <property type="project" value="TreeGrafter"/>
</dbReference>